<dbReference type="Proteomes" id="UP000017131">
    <property type="component" value="Unassembled WGS sequence"/>
</dbReference>
<feature type="transmembrane region" description="Helical" evidence="1">
    <location>
        <begin position="109"/>
        <end position="129"/>
    </location>
</feature>
<keyword evidence="1" id="KW-0472">Membrane</keyword>
<evidence type="ECO:0000256" key="1">
    <source>
        <dbReference type="SAM" id="Phobius"/>
    </source>
</evidence>
<comment type="caution">
    <text evidence="2">The sequence shown here is derived from an EMBL/GenBank/DDBJ whole genome shotgun (WGS) entry which is preliminary data.</text>
</comment>
<evidence type="ECO:0000313" key="2">
    <source>
        <dbReference type="EMBL" id="ERS92947.1"/>
    </source>
</evidence>
<organism evidence="2 3">
    <name type="scientific">Staphylococcus simulans UMC-CNS-990</name>
    <dbReference type="NCBI Taxonomy" id="1405498"/>
    <lineage>
        <taxon>Bacteria</taxon>
        <taxon>Bacillati</taxon>
        <taxon>Bacillota</taxon>
        <taxon>Bacilli</taxon>
        <taxon>Bacillales</taxon>
        <taxon>Staphylococcaceae</taxon>
        <taxon>Staphylococcus</taxon>
    </lineage>
</organism>
<dbReference type="Pfam" id="PF22564">
    <property type="entry name" value="HAAS"/>
    <property type="match status" value="1"/>
</dbReference>
<keyword evidence="3" id="KW-1185">Reference proteome</keyword>
<feature type="transmembrane region" description="Helical" evidence="1">
    <location>
        <begin position="81"/>
        <end position="102"/>
    </location>
</feature>
<accession>A0ABN0PBL0</accession>
<dbReference type="GeneID" id="77331183"/>
<evidence type="ECO:0008006" key="4">
    <source>
        <dbReference type="Google" id="ProtNLM"/>
    </source>
</evidence>
<keyword evidence="1" id="KW-0812">Transmembrane</keyword>
<proteinExistence type="predicted"/>
<name>A0ABN0PBL0_STASI</name>
<sequence length="186" mass="21414">MNKITFLNDLESELRWLPRDEKDKIMYEYEDVFYEGEREGRSEHDILNEMESPKKIAKEIYAQKAIKNAEYAPNAQNVTKAVLATLGLGILSLIIILIPLFFVVIFMIILLLASLVLLLSPIILFVANVMSGFSQFVFSDFLFAFSYTGLGIIFIVFIFKLVEVIYKLILKYLRWNLKLIRGSISA</sequence>
<keyword evidence="1" id="KW-1133">Transmembrane helix</keyword>
<reference evidence="2 3" key="1">
    <citation type="journal article" date="2013" name="Genome Announc.">
        <title>Draft Genome Sequence of Staphylococcus simulans UMC-CNS-990, Isolated from a Case of Chronic Bovine Mastitis.</title>
        <authorList>
            <person name="Calcutt M.J."/>
            <person name="Foecking M.F."/>
            <person name="Hsieh H.Y."/>
            <person name="Perry J."/>
            <person name="Stewart G.C."/>
            <person name="Middleton J.R."/>
        </authorList>
    </citation>
    <scope>NUCLEOTIDE SEQUENCE [LARGE SCALE GENOMIC DNA]</scope>
    <source>
        <strain evidence="2 3">UMC-CNS-990</strain>
    </source>
</reference>
<gene>
    <name evidence="2" type="ORF">SSIM_09530</name>
</gene>
<feature type="transmembrane region" description="Helical" evidence="1">
    <location>
        <begin position="141"/>
        <end position="162"/>
    </location>
</feature>
<dbReference type="RefSeq" id="WP_002481704.1">
    <property type="nucleotide sequence ID" value="NZ_AXDY01000008.1"/>
</dbReference>
<evidence type="ECO:0000313" key="3">
    <source>
        <dbReference type="Proteomes" id="UP000017131"/>
    </source>
</evidence>
<protein>
    <recommendedName>
        <fullName evidence="4">DUF1700 domain-containing protein</fullName>
    </recommendedName>
</protein>
<dbReference type="EMBL" id="AXDY01000008">
    <property type="protein sequence ID" value="ERS92947.1"/>
    <property type="molecule type" value="Genomic_DNA"/>
</dbReference>